<dbReference type="SUPFAM" id="SSF51735">
    <property type="entry name" value="NAD(P)-binding Rossmann-fold domains"/>
    <property type="match status" value="1"/>
</dbReference>
<dbReference type="FunFam" id="3.40.50.720:FF:000039">
    <property type="entry name" value="Alcohol dehydrogenase AdhP"/>
    <property type="match status" value="1"/>
</dbReference>
<dbReference type="InterPro" id="IPR013149">
    <property type="entry name" value="ADH-like_C"/>
</dbReference>
<evidence type="ECO:0000256" key="3">
    <source>
        <dbReference type="ARBA" id="ARBA00022723"/>
    </source>
</evidence>
<evidence type="ECO:0000259" key="7">
    <source>
        <dbReference type="SMART" id="SM00829"/>
    </source>
</evidence>
<comment type="similarity">
    <text evidence="2">Belongs to the zinc-containing alcohol dehydrogenase family.</text>
</comment>
<keyword evidence="3" id="KW-0479">Metal-binding</keyword>
<evidence type="ECO:0000256" key="1">
    <source>
        <dbReference type="ARBA" id="ARBA00001947"/>
    </source>
</evidence>
<dbReference type="Proteomes" id="UP000800092">
    <property type="component" value="Unassembled WGS sequence"/>
</dbReference>
<dbReference type="GO" id="GO:0005737">
    <property type="term" value="C:cytoplasm"/>
    <property type="evidence" value="ECO:0007669"/>
    <property type="project" value="TreeGrafter"/>
</dbReference>
<keyword evidence="5" id="KW-0560">Oxidoreductase</keyword>
<dbReference type="InterPro" id="IPR013154">
    <property type="entry name" value="ADH-like_N"/>
</dbReference>
<dbReference type="InterPro" id="IPR020843">
    <property type="entry name" value="ER"/>
</dbReference>
<dbReference type="SUPFAM" id="SSF50129">
    <property type="entry name" value="GroES-like"/>
    <property type="match status" value="1"/>
</dbReference>
<dbReference type="Gene3D" id="3.40.50.720">
    <property type="entry name" value="NAD(P)-binding Rossmann-like Domain"/>
    <property type="match status" value="1"/>
</dbReference>
<gene>
    <name evidence="8" type="ORF">EV356DRAFT_442347</name>
</gene>
<comment type="cofactor">
    <cofactor evidence="1">
        <name>Zn(2+)</name>
        <dbReference type="ChEBI" id="CHEBI:29105"/>
    </cofactor>
</comment>
<evidence type="ECO:0000256" key="6">
    <source>
        <dbReference type="ARBA" id="ARBA00023027"/>
    </source>
</evidence>
<dbReference type="SMART" id="SM00829">
    <property type="entry name" value="PKS_ER"/>
    <property type="match status" value="1"/>
</dbReference>
<dbReference type="EMBL" id="ML991781">
    <property type="protein sequence ID" value="KAF2237153.1"/>
    <property type="molecule type" value="Genomic_DNA"/>
</dbReference>
<dbReference type="InterPro" id="IPR011032">
    <property type="entry name" value="GroES-like_sf"/>
</dbReference>
<dbReference type="Pfam" id="PF00107">
    <property type="entry name" value="ADH_zinc_N"/>
    <property type="match status" value="1"/>
</dbReference>
<feature type="domain" description="Enoyl reductase (ER)" evidence="7">
    <location>
        <begin position="23"/>
        <end position="365"/>
    </location>
</feature>
<evidence type="ECO:0000256" key="2">
    <source>
        <dbReference type="ARBA" id="ARBA00008072"/>
    </source>
</evidence>
<dbReference type="Gene3D" id="3.90.180.10">
    <property type="entry name" value="Medium-chain alcohol dehydrogenases, catalytic domain"/>
    <property type="match status" value="1"/>
</dbReference>
<protein>
    <submittedName>
        <fullName evidence="8">Alcohol dehydrogenase-like protein</fullName>
    </submittedName>
</protein>
<dbReference type="CDD" id="cd08297">
    <property type="entry name" value="CAD3"/>
    <property type="match status" value="1"/>
</dbReference>
<proteinExistence type="inferred from homology"/>
<accession>A0A6A6HHZ0</accession>
<name>A0A6A6HHZ0_VIRVR</name>
<dbReference type="InterPro" id="IPR036291">
    <property type="entry name" value="NAD(P)-bd_dom_sf"/>
</dbReference>
<sequence length="369" mass="39152">MAAHDKNFDIPKRYKAVVYDNPGTISTKIVEMETPEPGHGEVLVRITHSGVCHSDLAVMENAWVETMGMPPTPLAQIGGHEGVGVIHRMGPGTEKASVKLGDRVGIRLTTSVCGSCEKCLSGLETRCPSRQTGGIRKPGTFQQYVVSSAFYVTPIPDGLDPVIAAPMLCAGITVFSALNRCDTRPGQWVVISGAGGGLGHIACQLGSRGMAFRIIGVDHGSKEGLVRESGAEEFIDVTKFDDKTIAEEVKRLTGGKGATAAISCTSSNRAYSQALSMLTEGGTLVCAGVPEGTPQEISGAFPSNMIGRCLTIRGVSMGNKKDAIEIMDFAARRVVKPHCQVEKMENLTAVFKEMSEGKLMGRVVLDLLS</sequence>
<dbReference type="PANTHER" id="PTHR42940">
    <property type="entry name" value="ALCOHOL DEHYDROGENASE 1-RELATED"/>
    <property type="match status" value="1"/>
</dbReference>
<dbReference type="GO" id="GO:0004022">
    <property type="term" value="F:alcohol dehydrogenase (NAD+) activity"/>
    <property type="evidence" value="ECO:0007669"/>
    <property type="project" value="TreeGrafter"/>
</dbReference>
<reference evidence="8" key="1">
    <citation type="journal article" date="2020" name="Stud. Mycol.">
        <title>101 Dothideomycetes genomes: a test case for predicting lifestyles and emergence of pathogens.</title>
        <authorList>
            <person name="Haridas S."/>
            <person name="Albert R."/>
            <person name="Binder M."/>
            <person name="Bloem J."/>
            <person name="Labutti K."/>
            <person name="Salamov A."/>
            <person name="Andreopoulos B."/>
            <person name="Baker S."/>
            <person name="Barry K."/>
            <person name="Bills G."/>
            <person name="Bluhm B."/>
            <person name="Cannon C."/>
            <person name="Castanera R."/>
            <person name="Culley D."/>
            <person name="Daum C."/>
            <person name="Ezra D."/>
            <person name="Gonzalez J."/>
            <person name="Henrissat B."/>
            <person name="Kuo A."/>
            <person name="Liang C."/>
            <person name="Lipzen A."/>
            <person name="Lutzoni F."/>
            <person name="Magnuson J."/>
            <person name="Mondo S."/>
            <person name="Nolan M."/>
            <person name="Ohm R."/>
            <person name="Pangilinan J."/>
            <person name="Park H.-J."/>
            <person name="Ramirez L."/>
            <person name="Alfaro M."/>
            <person name="Sun H."/>
            <person name="Tritt A."/>
            <person name="Yoshinaga Y."/>
            <person name="Zwiers L.-H."/>
            <person name="Turgeon B."/>
            <person name="Goodwin S."/>
            <person name="Spatafora J."/>
            <person name="Crous P."/>
            <person name="Grigoriev I."/>
        </authorList>
    </citation>
    <scope>NUCLEOTIDE SEQUENCE</scope>
    <source>
        <strain evidence="8">Tuck. ex Michener</strain>
    </source>
</reference>
<dbReference type="OrthoDB" id="1879366at2759"/>
<evidence type="ECO:0000256" key="4">
    <source>
        <dbReference type="ARBA" id="ARBA00022833"/>
    </source>
</evidence>
<evidence type="ECO:0000313" key="9">
    <source>
        <dbReference type="Proteomes" id="UP000800092"/>
    </source>
</evidence>
<dbReference type="AlphaFoldDB" id="A0A6A6HHZ0"/>
<dbReference type="PANTHER" id="PTHR42940:SF5">
    <property type="entry name" value="ALCOHOL DEHYDROGENASE 2"/>
    <property type="match status" value="1"/>
</dbReference>
<organism evidence="8 9">
    <name type="scientific">Viridothelium virens</name>
    <name type="common">Speckled blister lichen</name>
    <name type="synonym">Trypethelium virens</name>
    <dbReference type="NCBI Taxonomy" id="1048519"/>
    <lineage>
        <taxon>Eukaryota</taxon>
        <taxon>Fungi</taxon>
        <taxon>Dikarya</taxon>
        <taxon>Ascomycota</taxon>
        <taxon>Pezizomycotina</taxon>
        <taxon>Dothideomycetes</taxon>
        <taxon>Dothideomycetes incertae sedis</taxon>
        <taxon>Trypetheliales</taxon>
        <taxon>Trypetheliaceae</taxon>
        <taxon>Viridothelium</taxon>
    </lineage>
</organism>
<evidence type="ECO:0000313" key="8">
    <source>
        <dbReference type="EMBL" id="KAF2237153.1"/>
    </source>
</evidence>
<keyword evidence="9" id="KW-1185">Reference proteome</keyword>
<keyword evidence="6" id="KW-0520">NAD</keyword>
<dbReference type="Pfam" id="PF08240">
    <property type="entry name" value="ADH_N"/>
    <property type="match status" value="1"/>
</dbReference>
<evidence type="ECO:0000256" key="5">
    <source>
        <dbReference type="ARBA" id="ARBA00023002"/>
    </source>
</evidence>
<keyword evidence="4" id="KW-0862">Zinc</keyword>
<dbReference type="GO" id="GO:0046872">
    <property type="term" value="F:metal ion binding"/>
    <property type="evidence" value="ECO:0007669"/>
    <property type="project" value="UniProtKB-KW"/>
</dbReference>